<evidence type="ECO:0000256" key="7">
    <source>
        <dbReference type="ARBA" id="ARBA00023008"/>
    </source>
</evidence>
<organism evidence="17 18">
    <name type="scientific">Dendryphion nanum</name>
    <dbReference type="NCBI Taxonomy" id="256645"/>
    <lineage>
        <taxon>Eukaryota</taxon>
        <taxon>Fungi</taxon>
        <taxon>Dikarya</taxon>
        <taxon>Ascomycota</taxon>
        <taxon>Pezizomycotina</taxon>
        <taxon>Dothideomycetes</taxon>
        <taxon>Pleosporomycetidae</taxon>
        <taxon>Pleosporales</taxon>
        <taxon>Torulaceae</taxon>
        <taxon>Dendryphion</taxon>
    </lineage>
</organism>
<evidence type="ECO:0000256" key="5">
    <source>
        <dbReference type="ARBA" id="ARBA00023001"/>
    </source>
</evidence>
<dbReference type="OrthoDB" id="4849160at2759"/>
<evidence type="ECO:0000256" key="1">
    <source>
        <dbReference type="ARBA" id="ARBA00001973"/>
    </source>
</evidence>
<proteinExistence type="inferred from homology"/>
<dbReference type="GO" id="GO:0005576">
    <property type="term" value="C:extracellular region"/>
    <property type="evidence" value="ECO:0007669"/>
    <property type="project" value="UniProtKB-SubCell"/>
</dbReference>
<comment type="catalytic activity">
    <reaction evidence="13">
        <text>[(1-&gt;4)-beta-D-glucosyl]n+m + reduced acceptor + O2 = 4-dehydro-beta-D-glucosyl-[(1-&gt;4)-beta-D-glucosyl]n-1 + [(1-&gt;4)-beta-D-glucosyl]m + acceptor + H2O.</text>
        <dbReference type="EC" id="1.14.99.56"/>
    </reaction>
</comment>
<dbReference type="PANTHER" id="PTHR33353:SF6">
    <property type="entry name" value="ENDOGLUCANASE IV"/>
    <property type="match status" value="1"/>
</dbReference>
<evidence type="ECO:0000256" key="13">
    <source>
        <dbReference type="ARBA" id="ARBA00045077"/>
    </source>
</evidence>
<evidence type="ECO:0000313" key="18">
    <source>
        <dbReference type="Proteomes" id="UP000700596"/>
    </source>
</evidence>
<dbReference type="EMBL" id="JAGMWT010000011">
    <property type="protein sequence ID" value="KAH7119974.1"/>
    <property type="molecule type" value="Genomic_DNA"/>
</dbReference>
<keyword evidence="17" id="KW-0378">Hydrolase</keyword>
<keyword evidence="15" id="KW-0732">Signal</keyword>
<feature type="signal peptide" evidence="15">
    <location>
        <begin position="1"/>
        <end position="17"/>
    </location>
</feature>
<keyword evidence="4" id="KW-0479">Metal-binding</keyword>
<dbReference type="CDD" id="cd21175">
    <property type="entry name" value="LPMO_AA9"/>
    <property type="match status" value="1"/>
</dbReference>
<keyword evidence="18" id="KW-1185">Reference proteome</keyword>
<comment type="caution">
    <text evidence="17">The sequence shown here is derived from an EMBL/GenBank/DDBJ whole genome shotgun (WGS) entry which is preliminary data.</text>
</comment>
<protein>
    <recommendedName>
        <fullName evidence="14">lytic cellulose monooxygenase (C4-dehydrogenating)</fullName>
        <ecNumber evidence="14">1.14.99.56</ecNumber>
    </recommendedName>
</protein>
<evidence type="ECO:0000256" key="11">
    <source>
        <dbReference type="ARBA" id="ARBA00023326"/>
    </source>
</evidence>
<keyword evidence="7" id="KW-0186">Copper</keyword>
<evidence type="ECO:0000256" key="12">
    <source>
        <dbReference type="ARBA" id="ARBA00044502"/>
    </source>
</evidence>
<evidence type="ECO:0000256" key="6">
    <source>
        <dbReference type="ARBA" id="ARBA00023002"/>
    </source>
</evidence>
<keyword evidence="11" id="KW-0624">Polysaccharide degradation</keyword>
<evidence type="ECO:0000256" key="14">
    <source>
        <dbReference type="ARBA" id="ARBA00047174"/>
    </source>
</evidence>
<feature type="chain" id="PRO_5040512200" description="lytic cellulose monooxygenase (C4-dehydrogenating)" evidence="15">
    <location>
        <begin position="18"/>
        <end position="256"/>
    </location>
</feature>
<feature type="domain" description="Auxiliary Activity family 9 catalytic" evidence="16">
    <location>
        <begin position="18"/>
        <end position="244"/>
    </location>
</feature>
<dbReference type="InterPro" id="IPR005103">
    <property type="entry name" value="AA9_LPMO"/>
</dbReference>
<evidence type="ECO:0000256" key="4">
    <source>
        <dbReference type="ARBA" id="ARBA00022723"/>
    </source>
</evidence>
<keyword evidence="5" id="KW-0136">Cellulose degradation</keyword>
<keyword evidence="3" id="KW-0964">Secreted</keyword>
<dbReference type="GO" id="GO:0016787">
    <property type="term" value="F:hydrolase activity"/>
    <property type="evidence" value="ECO:0007669"/>
    <property type="project" value="UniProtKB-KW"/>
</dbReference>
<dbReference type="AlphaFoldDB" id="A0A9P9IHR1"/>
<comment type="cofactor">
    <cofactor evidence="1">
        <name>Cu(2+)</name>
        <dbReference type="ChEBI" id="CHEBI:29036"/>
    </cofactor>
</comment>
<evidence type="ECO:0000256" key="3">
    <source>
        <dbReference type="ARBA" id="ARBA00022525"/>
    </source>
</evidence>
<keyword evidence="10" id="KW-0119">Carbohydrate metabolism</keyword>
<sequence>MKQIAIFLGTVVPLVAAHGFIQNATIGGKEYDFYHPYQDPYMNPAKPGRISRPIQGNFPIENASLVDLECGGNSTGGIFGSTPAKLHANAPAGSTVNLRWTLWPESHQGPSLTYMARCPDTGCDNYQTNGKAVWFKVQEDGLHSTDPDWLKNVWAATPLMFEPNKGVDYTIPACLKPGFYLVRHELIALHGAYQENGAQFYPSCHQLKVEGKGKTVPGGKNLISFPGGYGSKDAGILYDQYNQKPYTPPGPALFKC</sequence>
<keyword evidence="6" id="KW-0560">Oxidoreductase</keyword>
<dbReference type="GO" id="GO:0004497">
    <property type="term" value="F:monooxygenase activity"/>
    <property type="evidence" value="ECO:0007669"/>
    <property type="project" value="UniProtKB-KW"/>
</dbReference>
<accession>A0A9P9IHR1</accession>
<dbReference type="GO" id="GO:0030245">
    <property type="term" value="P:cellulose catabolic process"/>
    <property type="evidence" value="ECO:0007669"/>
    <property type="project" value="UniProtKB-KW"/>
</dbReference>
<dbReference type="InterPro" id="IPR049892">
    <property type="entry name" value="AA9"/>
</dbReference>
<evidence type="ECO:0000256" key="2">
    <source>
        <dbReference type="ARBA" id="ARBA00004613"/>
    </source>
</evidence>
<evidence type="ECO:0000256" key="15">
    <source>
        <dbReference type="SAM" id="SignalP"/>
    </source>
</evidence>
<evidence type="ECO:0000313" key="17">
    <source>
        <dbReference type="EMBL" id="KAH7119974.1"/>
    </source>
</evidence>
<reference evidence="17" key="1">
    <citation type="journal article" date="2021" name="Nat. Commun.">
        <title>Genetic determinants of endophytism in the Arabidopsis root mycobiome.</title>
        <authorList>
            <person name="Mesny F."/>
            <person name="Miyauchi S."/>
            <person name="Thiergart T."/>
            <person name="Pickel B."/>
            <person name="Atanasova L."/>
            <person name="Karlsson M."/>
            <person name="Huettel B."/>
            <person name="Barry K.W."/>
            <person name="Haridas S."/>
            <person name="Chen C."/>
            <person name="Bauer D."/>
            <person name="Andreopoulos W."/>
            <person name="Pangilinan J."/>
            <person name="LaButti K."/>
            <person name="Riley R."/>
            <person name="Lipzen A."/>
            <person name="Clum A."/>
            <person name="Drula E."/>
            <person name="Henrissat B."/>
            <person name="Kohler A."/>
            <person name="Grigoriev I.V."/>
            <person name="Martin F.M."/>
            <person name="Hacquard S."/>
        </authorList>
    </citation>
    <scope>NUCLEOTIDE SEQUENCE</scope>
    <source>
        <strain evidence="17">MPI-CAGE-CH-0243</strain>
    </source>
</reference>
<name>A0A9P9IHR1_9PLEO</name>
<comment type="similarity">
    <text evidence="12">Belongs to the polysaccharide monooxygenase AA9 family.</text>
</comment>
<gene>
    <name evidence="17" type="ORF">B0J11DRAFT_582463</name>
</gene>
<dbReference type="Gene3D" id="2.70.50.70">
    <property type="match status" value="1"/>
</dbReference>
<evidence type="ECO:0000256" key="9">
    <source>
        <dbReference type="ARBA" id="ARBA00023157"/>
    </source>
</evidence>
<evidence type="ECO:0000256" key="10">
    <source>
        <dbReference type="ARBA" id="ARBA00023277"/>
    </source>
</evidence>
<keyword evidence="9" id="KW-1015">Disulfide bond</keyword>
<dbReference type="Pfam" id="PF03443">
    <property type="entry name" value="AA9"/>
    <property type="match status" value="1"/>
</dbReference>
<evidence type="ECO:0000259" key="16">
    <source>
        <dbReference type="Pfam" id="PF03443"/>
    </source>
</evidence>
<keyword evidence="8" id="KW-0503">Monooxygenase</keyword>
<comment type="subcellular location">
    <subcellularLocation>
        <location evidence="2">Secreted</location>
    </subcellularLocation>
</comment>
<dbReference type="PANTHER" id="PTHR33353">
    <property type="entry name" value="PUTATIVE (AFU_ORTHOLOGUE AFUA_1G12560)-RELATED"/>
    <property type="match status" value="1"/>
</dbReference>
<dbReference type="GO" id="GO:0046872">
    <property type="term" value="F:metal ion binding"/>
    <property type="evidence" value="ECO:0007669"/>
    <property type="project" value="UniProtKB-KW"/>
</dbReference>
<dbReference type="Proteomes" id="UP000700596">
    <property type="component" value="Unassembled WGS sequence"/>
</dbReference>
<dbReference type="EC" id="1.14.99.56" evidence="14"/>
<evidence type="ECO:0000256" key="8">
    <source>
        <dbReference type="ARBA" id="ARBA00023033"/>
    </source>
</evidence>